<dbReference type="PIRSF" id="PIRSF002144">
    <property type="entry name" value="Ribosomal_S19"/>
    <property type="match status" value="1"/>
</dbReference>
<dbReference type="Pfam" id="PF00203">
    <property type="entry name" value="Ribosomal_S19"/>
    <property type="match status" value="1"/>
</dbReference>
<dbReference type="PANTHER" id="PTHR11880:SF8">
    <property type="entry name" value="SMALL RIBOSOMAL SUBUNIT PROTEIN US19M"/>
    <property type="match status" value="1"/>
</dbReference>
<comment type="subcellular location">
    <subcellularLocation>
        <location evidence="7">Plastid</location>
        <location evidence="7">Chloroplast</location>
    </subcellularLocation>
</comment>
<evidence type="ECO:0000256" key="6">
    <source>
        <dbReference type="ARBA" id="ARBA00035253"/>
    </source>
</evidence>
<dbReference type="PROSITE" id="PS00323">
    <property type="entry name" value="RIBOSOMAL_S19"/>
    <property type="match status" value="1"/>
</dbReference>
<evidence type="ECO:0000313" key="9">
    <source>
        <dbReference type="EMBL" id="ARO74217.1"/>
    </source>
</evidence>
<keyword evidence="9" id="KW-0150">Chloroplast</keyword>
<protein>
    <recommendedName>
        <fullName evidence="6 7">Small ribosomal subunit protein uS19c</fullName>
    </recommendedName>
</protein>
<dbReference type="GO" id="GO:0019843">
    <property type="term" value="F:rRNA binding"/>
    <property type="evidence" value="ECO:0007669"/>
    <property type="project" value="UniProtKB-UniRule"/>
</dbReference>
<dbReference type="RefSeq" id="YP_009472505.1">
    <property type="nucleotide sequence ID" value="NC_037364.1"/>
</dbReference>
<dbReference type="GO" id="GO:0000028">
    <property type="term" value="P:ribosomal small subunit assembly"/>
    <property type="evidence" value="ECO:0007669"/>
    <property type="project" value="TreeGrafter"/>
</dbReference>
<dbReference type="HAMAP" id="MF_00531">
    <property type="entry name" value="Ribosomal_uS19"/>
    <property type="match status" value="1"/>
</dbReference>
<evidence type="ECO:0000256" key="1">
    <source>
        <dbReference type="ARBA" id="ARBA00007345"/>
    </source>
</evidence>
<name>A0A2P0QHG8_CHLFS</name>
<dbReference type="InterPro" id="IPR005732">
    <property type="entry name" value="Ribosomal_uS19_bac-type"/>
</dbReference>
<dbReference type="EMBL" id="KY819064">
    <property type="protein sequence ID" value="ARO74217.1"/>
    <property type="molecule type" value="Genomic_DNA"/>
</dbReference>
<keyword evidence="2 7" id="KW-0699">rRNA-binding</keyword>
<dbReference type="Gene3D" id="3.30.860.10">
    <property type="entry name" value="30s Ribosomal Protein S19, Chain A"/>
    <property type="match status" value="1"/>
</dbReference>
<dbReference type="PRINTS" id="PR00975">
    <property type="entry name" value="RIBOSOMALS19"/>
</dbReference>
<evidence type="ECO:0000256" key="3">
    <source>
        <dbReference type="ARBA" id="ARBA00022884"/>
    </source>
</evidence>
<dbReference type="GeneID" id="36489559"/>
<dbReference type="AlphaFoldDB" id="A0A2P0QHG8"/>
<dbReference type="GO" id="GO:0015935">
    <property type="term" value="C:small ribosomal subunit"/>
    <property type="evidence" value="ECO:0007669"/>
    <property type="project" value="InterPro"/>
</dbReference>
<evidence type="ECO:0000256" key="7">
    <source>
        <dbReference type="HAMAP-Rule" id="MF_00531"/>
    </source>
</evidence>
<dbReference type="InterPro" id="IPR002222">
    <property type="entry name" value="Ribosomal_uS19"/>
</dbReference>
<dbReference type="NCBIfam" id="TIGR01050">
    <property type="entry name" value="rpsS_bact"/>
    <property type="match status" value="1"/>
</dbReference>
<comment type="similarity">
    <text evidence="1 7 8">Belongs to the universal ribosomal protein uS19 family.</text>
</comment>
<dbReference type="SUPFAM" id="SSF54570">
    <property type="entry name" value="Ribosomal protein S19"/>
    <property type="match status" value="1"/>
</dbReference>
<proteinExistence type="inferred from homology"/>
<dbReference type="InterPro" id="IPR020934">
    <property type="entry name" value="Ribosomal_uS19_CS"/>
</dbReference>
<geneLocation type="chloroplast" evidence="9"/>
<evidence type="ECO:0000256" key="8">
    <source>
        <dbReference type="RuleBase" id="RU003485"/>
    </source>
</evidence>
<evidence type="ECO:0000256" key="2">
    <source>
        <dbReference type="ARBA" id="ARBA00022730"/>
    </source>
</evidence>
<keyword evidence="3 7" id="KW-0694">RNA-binding</keyword>
<accession>A0A2P0QHG8</accession>
<gene>
    <name evidence="7 9" type="primary">rps19</name>
</gene>
<reference evidence="9" key="1">
    <citation type="submission" date="2017-03" db="EMBL/GenBank/DDBJ databases">
        <title>Chloroplast genome evolution in siphonous green algae.</title>
        <authorList>
            <person name="Cremen M.C."/>
            <person name="Marcelino V.R."/>
            <person name="Verbruggen H."/>
        </authorList>
    </citation>
    <scope>NUCLEOTIDE SEQUENCE</scope>
</reference>
<dbReference type="InterPro" id="IPR023575">
    <property type="entry name" value="Ribosomal_uS19_SF"/>
</dbReference>
<dbReference type="GO" id="GO:0006412">
    <property type="term" value="P:translation"/>
    <property type="evidence" value="ECO:0007669"/>
    <property type="project" value="UniProtKB-UniRule"/>
</dbReference>
<keyword evidence="5 7" id="KW-0687">Ribonucleoprotein</keyword>
<dbReference type="GO" id="GO:0009507">
    <property type="term" value="C:chloroplast"/>
    <property type="evidence" value="ECO:0007669"/>
    <property type="project" value="UniProtKB-SubCell"/>
</dbReference>
<sequence>MRLRKSKSFFIAINLILKFNSSSKKQQIFISTWSRSSTVIPIMIGHTLAIHNGQKHVPVYITEQMISHKLGEFSPTRFFKGHKKTDKKSKRR</sequence>
<evidence type="ECO:0000256" key="4">
    <source>
        <dbReference type="ARBA" id="ARBA00022980"/>
    </source>
</evidence>
<evidence type="ECO:0000256" key="5">
    <source>
        <dbReference type="ARBA" id="ARBA00023274"/>
    </source>
</evidence>
<dbReference type="PANTHER" id="PTHR11880">
    <property type="entry name" value="RIBOSOMAL PROTEIN S19P FAMILY MEMBER"/>
    <property type="match status" value="1"/>
</dbReference>
<keyword evidence="9" id="KW-0934">Plastid</keyword>
<dbReference type="GO" id="GO:0003735">
    <property type="term" value="F:structural constituent of ribosome"/>
    <property type="evidence" value="ECO:0007669"/>
    <property type="project" value="InterPro"/>
</dbReference>
<organism evidence="9">
    <name type="scientific">Chlorodesmis fastigiata</name>
    <name type="common">Turtle weed</name>
    <name type="synonym">Vaucheria fastigiata</name>
    <dbReference type="NCBI Taxonomy" id="189431"/>
    <lineage>
        <taxon>Eukaryota</taxon>
        <taxon>Viridiplantae</taxon>
        <taxon>Chlorophyta</taxon>
        <taxon>core chlorophytes</taxon>
        <taxon>Ulvophyceae</taxon>
        <taxon>TCBD clade</taxon>
        <taxon>Bryopsidales</taxon>
        <taxon>Halimedineae</taxon>
        <taxon>Halimedaceae</taxon>
        <taxon>Udoteae</taxon>
        <taxon>Chlorodesmis</taxon>
    </lineage>
</organism>
<dbReference type="FunFam" id="3.30.860.10:FF:000001">
    <property type="entry name" value="30S ribosomal protein S19"/>
    <property type="match status" value="1"/>
</dbReference>
<comment type="function">
    <text evidence="7">Protein S19 forms a complex with S13 that binds strongly to the 16S ribosomal RNA.</text>
</comment>
<keyword evidence="4 7" id="KW-0689">Ribosomal protein</keyword>